<evidence type="ECO:0000256" key="14">
    <source>
        <dbReference type="SAM" id="MobiDB-lite"/>
    </source>
</evidence>
<keyword evidence="8" id="KW-0653">Protein transport</keyword>
<dbReference type="Pfam" id="PF00448">
    <property type="entry name" value="SRP54"/>
    <property type="match status" value="1"/>
</dbReference>
<comment type="caution">
    <text evidence="17">The sequence shown here is derived from an EMBL/GenBank/DDBJ whole genome shotgun (WGS) entry which is preliminary data.</text>
</comment>
<evidence type="ECO:0000256" key="10">
    <source>
        <dbReference type="ARBA" id="ARBA00023136"/>
    </source>
</evidence>
<dbReference type="InterPro" id="IPR003593">
    <property type="entry name" value="AAA+_ATPase"/>
</dbReference>
<dbReference type="NCBIfam" id="TIGR03499">
    <property type="entry name" value="FlhF"/>
    <property type="match status" value="1"/>
</dbReference>
<evidence type="ECO:0000256" key="9">
    <source>
        <dbReference type="ARBA" id="ARBA00023134"/>
    </source>
</evidence>
<keyword evidence="10" id="KW-0472">Membrane</keyword>
<dbReference type="Proteomes" id="UP001219956">
    <property type="component" value="Unassembled WGS sequence"/>
</dbReference>
<comment type="subcellular location">
    <subcellularLocation>
        <location evidence="1">Cell membrane</location>
        <topology evidence="1">Peripheral membrane protein</topology>
        <orientation evidence="1">Cytoplasmic side</orientation>
    </subcellularLocation>
</comment>
<dbReference type="GO" id="GO:0051301">
    <property type="term" value="P:cell division"/>
    <property type="evidence" value="ECO:0007669"/>
    <property type="project" value="UniProtKB-KW"/>
</dbReference>
<keyword evidence="17" id="KW-0131">Cell cycle</keyword>
<feature type="region of interest" description="Disordered" evidence="14">
    <location>
        <begin position="54"/>
        <end position="87"/>
    </location>
</feature>
<feature type="region of interest" description="Disordered" evidence="14">
    <location>
        <begin position="100"/>
        <end position="167"/>
    </location>
</feature>
<keyword evidence="17" id="KW-0969">Cilium</keyword>
<keyword evidence="17" id="KW-0966">Cell projection</keyword>
<evidence type="ECO:0000259" key="15">
    <source>
        <dbReference type="SMART" id="SM00382"/>
    </source>
</evidence>
<evidence type="ECO:0000256" key="8">
    <source>
        <dbReference type="ARBA" id="ARBA00022927"/>
    </source>
</evidence>
<evidence type="ECO:0000256" key="4">
    <source>
        <dbReference type="ARBA" id="ARBA00022448"/>
    </source>
</evidence>
<keyword evidence="18" id="KW-1185">Reference proteome</keyword>
<dbReference type="Gene3D" id="1.20.120.1380">
    <property type="entry name" value="Flagellar FlhF biosynthesis protein, N domain"/>
    <property type="match status" value="1"/>
</dbReference>
<keyword evidence="17" id="KW-0132">Cell division</keyword>
<reference evidence="17 18" key="1">
    <citation type="submission" date="2023-01" db="EMBL/GenBank/DDBJ databases">
        <title>Novel species of the genus Vogesella isolated from rivers.</title>
        <authorList>
            <person name="Lu H."/>
        </authorList>
    </citation>
    <scope>NUCLEOTIDE SEQUENCE [LARGE SCALE GENOMIC DNA]</scope>
    <source>
        <strain evidence="17 18">DC21W</strain>
    </source>
</reference>
<evidence type="ECO:0000256" key="3">
    <source>
        <dbReference type="ARBA" id="ARBA00014919"/>
    </source>
</evidence>
<keyword evidence="4" id="KW-0813">Transport</keyword>
<dbReference type="Gene3D" id="3.40.50.300">
    <property type="entry name" value="P-loop containing nucleotide triphosphate hydrolases"/>
    <property type="match status" value="1"/>
</dbReference>
<dbReference type="CDD" id="cd17873">
    <property type="entry name" value="FlhF"/>
    <property type="match status" value="1"/>
</dbReference>
<name>A0ABT5J2A0_9NEIS</name>
<organism evidence="17 18">
    <name type="scientific">Vogesella aquatica</name>
    <dbReference type="NCBI Taxonomy" id="2984206"/>
    <lineage>
        <taxon>Bacteria</taxon>
        <taxon>Pseudomonadati</taxon>
        <taxon>Pseudomonadota</taxon>
        <taxon>Betaproteobacteria</taxon>
        <taxon>Neisseriales</taxon>
        <taxon>Chromobacteriaceae</taxon>
        <taxon>Vogesella</taxon>
    </lineage>
</organism>
<dbReference type="PANTHER" id="PTHR43134:SF3">
    <property type="entry name" value="FLAGELLAR BIOSYNTHESIS PROTEIN FLHF"/>
    <property type="match status" value="1"/>
</dbReference>
<keyword evidence="9" id="KW-0342">GTP-binding</keyword>
<dbReference type="InterPro" id="IPR047040">
    <property type="entry name" value="FlhF__GTPase_dom"/>
</dbReference>
<proteinExistence type="inferred from homology"/>
<evidence type="ECO:0000256" key="5">
    <source>
        <dbReference type="ARBA" id="ARBA00022475"/>
    </source>
</evidence>
<comment type="function">
    <text evidence="12">Necessary for flagellar biosynthesis. May be involved in translocation of the flagellum.</text>
</comment>
<dbReference type="SMART" id="SM00382">
    <property type="entry name" value="AAA"/>
    <property type="match status" value="1"/>
</dbReference>
<dbReference type="EMBL" id="JAQQLF010000027">
    <property type="protein sequence ID" value="MDC7718897.1"/>
    <property type="molecule type" value="Genomic_DNA"/>
</dbReference>
<keyword evidence="5" id="KW-1003">Cell membrane</keyword>
<feature type="domain" description="AAA+ ATPase" evidence="15">
    <location>
        <begin position="261"/>
        <end position="408"/>
    </location>
</feature>
<dbReference type="SUPFAM" id="SSF52540">
    <property type="entry name" value="P-loop containing nucleoside triphosphate hydrolases"/>
    <property type="match status" value="1"/>
</dbReference>
<feature type="domain" description="SRP54-type proteins GTP-binding" evidence="16">
    <location>
        <begin position="262"/>
        <end position="454"/>
    </location>
</feature>
<gene>
    <name evidence="17" type="primary">flhF</name>
    <name evidence="17" type="ORF">PQU95_16975</name>
</gene>
<keyword evidence="17" id="KW-0282">Flagellum</keyword>
<dbReference type="InterPro" id="IPR000897">
    <property type="entry name" value="SRP54_GTPase_dom"/>
</dbReference>
<feature type="compositionally biased region" description="Low complexity" evidence="14">
    <location>
        <begin position="130"/>
        <end position="159"/>
    </location>
</feature>
<evidence type="ECO:0000256" key="2">
    <source>
        <dbReference type="ARBA" id="ARBA00008531"/>
    </source>
</evidence>
<feature type="compositionally biased region" description="Pro residues" evidence="14">
    <location>
        <begin position="59"/>
        <end position="77"/>
    </location>
</feature>
<evidence type="ECO:0000256" key="6">
    <source>
        <dbReference type="ARBA" id="ARBA00022741"/>
    </source>
</evidence>
<keyword evidence="6" id="KW-0547">Nucleotide-binding</keyword>
<evidence type="ECO:0000313" key="18">
    <source>
        <dbReference type="Proteomes" id="UP001219956"/>
    </source>
</evidence>
<evidence type="ECO:0000259" key="16">
    <source>
        <dbReference type="SMART" id="SM00962"/>
    </source>
</evidence>
<keyword evidence="7" id="KW-1005">Bacterial flagellum biogenesis</keyword>
<dbReference type="PANTHER" id="PTHR43134">
    <property type="entry name" value="SIGNAL RECOGNITION PARTICLE RECEPTOR SUBUNIT ALPHA"/>
    <property type="match status" value="1"/>
</dbReference>
<evidence type="ECO:0000313" key="17">
    <source>
        <dbReference type="EMBL" id="MDC7718897.1"/>
    </source>
</evidence>
<sequence length="481" mass="52120">MVVRKFYGKTTRDALRQVREELGADALILSNRPTLGGGVEIMAVADADVSALATTLTPPSQPKPPRNVPQQPAPVSPAPQQAASPAVNRALARTYAMPVEPLEEPPAPPPPPPPPEPPRNQPQPFLEHVQASSRRAAPPPQQSAQPAAAANPRRAAPAQDEPDREQMAQELKQISDEIKQLRSLLQSQLAGFAWSDMEQRTPNRTELFRHLLTAGFSSALIRQLTQKLPPQYDGDVAQKWARSALIHNLKCMDPLHDPIEAGGIYALVGPTGVGKTTTVAKLAARATMRYGAQSVALITTDTYRIGAQDQLRIYGKILGVPVFSVQNEGDLQLTLADLTPRKVILIDTVGMGQRDARVQTQLDMFNQAGRPVQRLLLLAANADGHTLEDVVRHYKGDGLTGAIVSKIDEALTLGPSLDVVIRNRLRLFYVTNGQRVPEDIHAAHAELLIDRALRAAQNNSPFNPAGDEMAIMNAAQSGWLG</sequence>
<evidence type="ECO:0000256" key="11">
    <source>
        <dbReference type="ARBA" id="ARBA00023225"/>
    </source>
</evidence>
<feature type="compositionally biased region" description="Low complexity" evidence="14">
    <location>
        <begin position="78"/>
        <end position="87"/>
    </location>
</feature>
<comment type="similarity">
    <text evidence="2">Belongs to the GTP-binding SRP family.</text>
</comment>
<evidence type="ECO:0000256" key="1">
    <source>
        <dbReference type="ARBA" id="ARBA00004413"/>
    </source>
</evidence>
<protein>
    <recommendedName>
        <fullName evidence="3 13">Flagellar biosynthesis protein FlhF</fullName>
    </recommendedName>
</protein>
<dbReference type="InterPro" id="IPR027417">
    <property type="entry name" value="P-loop_NTPase"/>
</dbReference>
<feature type="compositionally biased region" description="Pro residues" evidence="14">
    <location>
        <begin position="104"/>
        <end position="121"/>
    </location>
</feature>
<evidence type="ECO:0000256" key="12">
    <source>
        <dbReference type="ARBA" id="ARBA00025337"/>
    </source>
</evidence>
<evidence type="ECO:0000256" key="13">
    <source>
        <dbReference type="NCBIfam" id="TIGR03499"/>
    </source>
</evidence>
<keyword evidence="11" id="KW-1006">Bacterial flagellum protein export</keyword>
<evidence type="ECO:0000256" key="7">
    <source>
        <dbReference type="ARBA" id="ARBA00022795"/>
    </source>
</evidence>
<dbReference type="SMART" id="SM00962">
    <property type="entry name" value="SRP54"/>
    <property type="match status" value="1"/>
</dbReference>
<accession>A0ABT5J2A0</accession>
<dbReference type="InterPro" id="IPR020006">
    <property type="entry name" value="FlhF"/>
</dbReference>
<dbReference type="RefSeq" id="WP_272753105.1">
    <property type="nucleotide sequence ID" value="NZ_JAQQLF010000027.1"/>
</dbReference>